<dbReference type="InterPro" id="IPR038063">
    <property type="entry name" value="Transpep_catalytic_dom"/>
</dbReference>
<dbReference type="EMBL" id="VZCB01000003">
    <property type="protein sequence ID" value="MQN79430.1"/>
    <property type="molecule type" value="Genomic_DNA"/>
</dbReference>
<dbReference type="GO" id="GO:0004180">
    <property type="term" value="F:carboxypeptidase activity"/>
    <property type="evidence" value="ECO:0007669"/>
    <property type="project" value="UniProtKB-ARBA"/>
</dbReference>
<evidence type="ECO:0000256" key="2">
    <source>
        <dbReference type="ARBA" id="ARBA00005992"/>
    </source>
</evidence>
<comment type="caution">
    <text evidence="9">The sequence shown here is derived from an EMBL/GenBank/DDBJ whole genome shotgun (WGS) entry which is preliminary data.</text>
</comment>
<dbReference type="GO" id="GO:0071555">
    <property type="term" value="P:cell wall organization"/>
    <property type="evidence" value="ECO:0007669"/>
    <property type="project" value="UniProtKB-KW"/>
</dbReference>
<keyword evidence="4" id="KW-0133">Cell shape</keyword>
<dbReference type="UniPathway" id="UPA00219"/>
<dbReference type="SUPFAM" id="SSF141523">
    <property type="entry name" value="L,D-transpeptidase catalytic domain-like"/>
    <property type="match status" value="1"/>
</dbReference>
<reference evidence="9 10" key="1">
    <citation type="submission" date="2019-09" db="EMBL/GenBank/DDBJ databases">
        <title>Distinct polysaccharide growth profiles of human intestinal Prevotella copri isolates.</title>
        <authorList>
            <person name="Fehlner-Peach H."/>
            <person name="Magnabosco C."/>
            <person name="Raghavan V."/>
            <person name="Scher J.U."/>
            <person name="Tett A."/>
            <person name="Cox L.M."/>
            <person name="Gottsegen C."/>
            <person name="Watters A."/>
            <person name="Wiltshire- Gordon J.D."/>
            <person name="Segata N."/>
            <person name="Bonneau R."/>
            <person name="Littman D.R."/>
        </authorList>
    </citation>
    <scope>NUCLEOTIDE SEQUENCE [LARGE SCALE GENOMIC DNA]</scope>
    <source>
        <strain evidence="10">iA622</strain>
    </source>
</reference>
<dbReference type="Pfam" id="PF20142">
    <property type="entry name" value="Scaffold"/>
    <property type="match status" value="1"/>
</dbReference>
<dbReference type="InterPro" id="IPR052905">
    <property type="entry name" value="LD-transpeptidase_YkuD-like"/>
</dbReference>
<dbReference type="CDD" id="cd16913">
    <property type="entry name" value="YkuD_like"/>
    <property type="match status" value="1"/>
</dbReference>
<comment type="similarity">
    <text evidence="2">Belongs to the YkuD family.</text>
</comment>
<keyword evidence="3" id="KW-0808">Transferase</keyword>
<dbReference type="InterPro" id="IPR005490">
    <property type="entry name" value="LD_TPept_cat_dom"/>
</dbReference>
<comment type="pathway">
    <text evidence="1">Cell wall biogenesis; peptidoglycan biosynthesis.</text>
</comment>
<dbReference type="Proteomes" id="UP000480425">
    <property type="component" value="Unassembled WGS sequence"/>
</dbReference>
<keyword evidence="6" id="KW-0961">Cell wall biogenesis/degradation</keyword>
<dbReference type="GO" id="GO:0008360">
    <property type="term" value="P:regulation of cell shape"/>
    <property type="evidence" value="ECO:0007669"/>
    <property type="project" value="UniProtKB-KW"/>
</dbReference>
<feature type="domain" description="L,D-TPase catalytic" evidence="7">
    <location>
        <begin position="217"/>
        <end position="374"/>
    </location>
</feature>
<accession>A0A6G1TXB3</accession>
<gene>
    <name evidence="9" type="ORF">F7D73_00305</name>
</gene>
<dbReference type="Gene3D" id="2.40.440.10">
    <property type="entry name" value="L,D-transpeptidase catalytic domain-like"/>
    <property type="match status" value="1"/>
</dbReference>
<dbReference type="OrthoDB" id="9778545at2"/>
<evidence type="ECO:0000256" key="6">
    <source>
        <dbReference type="ARBA" id="ARBA00023316"/>
    </source>
</evidence>
<feature type="domain" description="L,D-transpeptidase scaffold" evidence="8">
    <location>
        <begin position="15"/>
        <end position="184"/>
    </location>
</feature>
<evidence type="ECO:0000256" key="1">
    <source>
        <dbReference type="ARBA" id="ARBA00004752"/>
    </source>
</evidence>
<dbReference type="Pfam" id="PF03734">
    <property type="entry name" value="YkuD"/>
    <property type="match status" value="1"/>
</dbReference>
<organism evidence="9 10">
    <name type="scientific">Segatella copri</name>
    <dbReference type="NCBI Taxonomy" id="165179"/>
    <lineage>
        <taxon>Bacteria</taxon>
        <taxon>Pseudomonadati</taxon>
        <taxon>Bacteroidota</taxon>
        <taxon>Bacteroidia</taxon>
        <taxon>Bacteroidales</taxon>
        <taxon>Prevotellaceae</taxon>
        <taxon>Segatella</taxon>
    </lineage>
</organism>
<keyword evidence="5" id="KW-0573">Peptidoglycan synthesis</keyword>
<evidence type="ECO:0000256" key="3">
    <source>
        <dbReference type="ARBA" id="ARBA00022679"/>
    </source>
</evidence>
<name>A0A6G1TXB3_9BACT</name>
<evidence type="ECO:0000259" key="8">
    <source>
        <dbReference type="Pfam" id="PF20142"/>
    </source>
</evidence>
<dbReference type="PANTHER" id="PTHR41533">
    <property type="entry name" value="L,D-TRANSPEPTIDASE HI_1667-RELATED"/>
    <property type="match status" value="1"/>
</dbReference>
<evidence type="ECO:0000259" key="7">
    <source>
        <dbReference type="Pfam" id="PF03734"/>
    </source>
</evidence>
<protein>
    <submittedName>
        <fullName evidence="9">L,D-transpeptidase family protein</fullName>
    </submittedName>
</protein>
<dbReference type="PANTHER" id="PTHR41533:SF2">
    <property type="entry name" value="BLR7131 PROTEIN"/>
    <property type="match status" value="1"/>
</dbReference>
<dbReference type="InterPro" id="IPR045380">
    <property type="entry name" value="LD_TPept_scaffold_dom"/>
</dbReference>
<evidence type="ECO:0000313" key="9">
    <source>
        <dbReference type="EMBL" id="MQN79430.1"/>
    </source>
</evidence>
<proteinExistence type="inferred from homology"/>
<evidence type="ECO:0000256" key="4">
    <source>
        <dbReference type="ARBA" id="ARBA00022960"/>
    </source>
</evidence>
<dbReference type="AlphaFoldDB" id="A0A6G1TXB3"/>
<dbReference type="GO" id="GO:0016740">
    <property type="term" value="F:transferase activity"/>
    <property type="evidence" value="ECO:0007669"/>
    <property type="project" value="UniProtKB-KW"/>
</dbReference>
<dbReference type="GO" id="GO:0009252">
    <property type="term" value="P:peptidoglycan biosynthetic process"/>
    <property type="evidence" value="ECO:0007669"/>
    <property type="project" value="UniProtKB-UniPathway"/>
</dbReference>
<sequence>MQQDKDRLVADLHTRKYYQHRGGFLWIDRHGIDHRADSLLSFLKTVDEFGFNKRRFFVDEIAEDIERLRTLHLDRQQNQVNRVMARLEYRLTKSYLRYVAGQRFGYMNPNFVLNRLDTVAPNPYDTIKRPVRFRGLFDVKMEHPDDSFFAHAMERIGMGTDSLTAFLKSVQPENPFYRVFKEKLNRGGLSKGERDRVLVNMERSRWRQKDNIWNHQKYVVVNIPAYQLMAVDGQDTLTMRIGCGSLKTKTPLLNSHIKRMDINPKWFVPRSIILHDMARHAGNPGYFLARNYYVRDVKTGEEVDLHRVTRAMLVSGACGVVQRGGKGNALGRIIFRFDNNFSVYLHDTSSRGVFEREERGVSHGCIRIEKPYDFAVFLLAEKNRKLMDKIQYSMTDDSLSNRKMVVNGVKVKPEVPLFITYYTLYPLAGGRTREYPDVYGYDKVIWEHLKKYL</sequence>
<evidence type="ECO:0000313" key="10">
    <source>
        <dbReference type="Proteomes" id="UP000480425"/>
    </source>
</evidence>
<evidence type="ECO:0000256" key="5">
    <source>
        <dbReference type="ARBA" id="ARBA00022984"/>
    </source>
</evidence>